<dbReference type="PANTHER" id="PTHR37984:SF5">
    <property type="entry name" value="PROTEIN NYNRIN-LIKE"/>
    <property type="match status" value="1"/>
</dbReference>
<dbReference type="InterPro" id="IPR050951">
    <property type="entry name" value="Retrovirus_Pol_polyprotein"/>
</dbReference>
<comment type="caution">
    <text evidence="3">The sequence shown here is derived from an EMBL/GenBank/DDBJ whole genome shotgun (WGS) entry which is preliminary data.</text>
</comment>
<evidence type="ECO:0000256" key="1">
    <source>
        <dbReference type="ARBA" id="ARBA00023268"/>
    </source>
</evidence>
<dbReference type="InterPro" id="IPR043128">
    <property type="entry name" value="Rev_trsase/Diguanyl_cyclase"/>
</dbReference>
<dbReference type="CDD" id="cd01647">
    <property type="entry name" value="RT_LTR"/>
    <property type="match status" value="1"/>
</dbReference>
<dbReference type="PROSITE" id="PS50878">
    <property type="entry name" value="RT_POL"/>
    <property type="match status" value="1"/>
</dbReference>
<evidence type="ECO:0000259" key="2">
    <source>
        <dbReference type="PROSITE" id="PS50878"/>
    </source>
</evidence>
<dbReference type="Gene3D" id="3.10.10.10">
    <property type="entry name" value="HIV Type 1 Reverse Transcriptase, subunit A, domain 1"/>
    <property type="match status" value="1"/>
</dbReference>
<reference evidence="3" key="1">
    <citation type="submission" date="2020-01" db="EMBL/GenBank/DDBJ databases">
        <authorList>
            <person name="Mishra B."/>
        </authorList>
    </citation>
    <scope>NUCLEOTIDE SEQUENCE [LARGE SCALE GENOMIC DNA]</scope>
</reference>
<evidence type="ECO:0000313" key="4">
    <source>
        <dbReference type="Proteomes" id="UP000467841"/>
    </source>
</evidence>
<keyword evidence="4" id="KW-1185">Reference proteome</keyword>
<dbReference type="Gene3D" id="3.30.70.270">
    <property type="match status" value="2"/>
</dbReference>
<dbReference type="InterPro" id="IPR041577">
    <property type="entry name" value="RT_RNaseH_2"/>
</dbReference>
<dbReference type="EMBL" id="CACVBM020001096">
    <property type="protein sequence ID" value="CAA7030693.1"/>
    <property type="molecule type" value="Genomic_DNA"/>
</dbReference>
<protein>
    <recommendedName>
        <fullName evidence="2">Reverse transcriptase domain-containing protein</fullName>
    </recommendedName>
</protein>
<dbReference type="SUPFAM" id="SSF56672">
    <property type="entry name" value="DNA/RNA polymerases"/>
    <property type="match status" value="1"/>
</dbReference>
<evidence type="ECO:0000313" key="3">
    <source>
        <dbReference type="EMBL" id="CAA7030693.1"/>
    </source>
</evidence>
<dbReference type="InterPro" id="IPR043502">
    <property type="entry name" value="DNA/RNA_pol_sf"/>
</dbReference>
<dbReference type="AlphaFoldDB" id="A0A6D2IU50"/>
<dbReference type="OrthoDB" id="101614at2759"/>
<dbReference type="Pfam" id="PF00078">
    <property type="entry name" value="RVT_1"/>
    <property type="match status" value="1"/>
</dbReference>
<name>A0A6D2IU50_9BRAS</name>
<organism evidence="3 4">
    <name type="scientific">Microthlaspi erraticum</name>
    <dbReference type="NCBI Taxonomy" id="1685480"/>
    <lineage>
        <taxon>Eukaryota</taxon>
        <taxon>Viridiplantae</taxon>
        <taxon>Streptophyta</taxon>
        <taxon>Embryophyta</taxon>
        <taxon>Tracheophyta</taxon>
        <taxon>Spermatophyta</taxon>
        <taxon>Magnoliopsida</taxon>
        <taxon>eudicotyledons</taxon>
        <taxon>Gunneridae</taxon>
        <taxon>Pentapetalae</taxon>
        <taxon>rosids</taxon>
        <taxon>malvids</taxon>
        <taxon>Brassicales</taxon>
        <taxon>Brassicaceae</taxon>
        <taxon>Coluteocarpeae</taxon>
        <taxon>Microthlaspi</taxon>
    </lineage>
</organism>
<dbReference type="Gene3D" id="3.10.20.370">
    <property type="match status" value="1"/>
</dbReference>
<feature type="domain" description="Reverse transcriptase" evidence="2">
    <location>
        <begin position="1"/>
        <end position="115"/>
    </location>
</feature>
<gene>
    <name evidence="3" type="ORF">MERR_LOCUS17928</name>
</gene>
<accession>A0A6D2IU50</accession>
<dbReference type="GO" id="GO:0003824">
    <property type="term" value="F:catalytic activity"/>
    <property type="evidence" value="ECO:0007669"/>
    <property type="project" value="UniProtKB-KW"/>
</dbReference>
<dbReference type="PANTHER" id="PTHR37984">
    <property type="entry name" value="PROTEIN CBG26694"/>
    <property type="match status" value="1"/>
</dbReference>
<proteinExistence type="predicted"/>
<dbReference type="Proteomes" id="UP000467841">
    <property type="component" value="Unassembled WGS sequence"/>
</dbReference>
<sequence>MDAFSGYNQIKMNPEDQEKTAFITDRGTYCYKVMPFGLKNAGATYQRLVNKMFADQLGKTMEVYIDDMLVKSSRETDHVAQLRVCFSILNKYGMKLNPTKCTFGVPSGEFLGYLVTERGIEANPKQISALLDMPSPENTREVQRLTGRIAALNRFISRSTDKCLPFYQLLRGNKKFLWDEKCEEAFKQLKTYLSEPPILAKPVEGEPLYLYIAVSPAAVSGVLVREELNEQRPIFYVSKSLIDAETRYPAMEKLALAIVMSASCDLTFNHTQSW</sequence>
<dbReference type="Pfam" id="PF17919">
    <property type="entry name" value="RT_RNaseH_2"/>
    <property type="match status" value="1"/>
</dbReference>
<dbReference type="InterPro" id="IPR000477">
    <property type="entry name" value="RT_dom"/>
</dbReference>
<keyword evidence="1" id="KW-0511">Multifunctional enzyme</keyword>